<sequence>MNLNIKNREADELAAEVSRTAGESKTTAVVTALRERRTPLLAARQQEDDTTLTDDLSTIAERIRARVGGAELSSEHLYGPETGLPT</sequence>
<gene>
    <name evidence="2" type="ORF">RIF23_01830</name>
</gene>
<proteinExistence type="predicted"/>
<name>A0ABU2H320_9ACTN</name>
<dbReference type="Proteomes" id="UP001250214">
    <property type="component" value="Unassembled WGS sequence"/>
</dbReference>
<dbReference type="Pfam" id="PF07704">
    <property type="entry name" value="PSK_trans_fac"/>
    <property type="match status" value="1"/>
</dbReference>
<evidence type="ECO:0000313" key="3">
    <source>
        <dbReference type="Proteomes" id="UP001250214"/>
    </source>
</evidence>
<keyword evidence="3" id="KW-1185">Reference proteome</keyword>
<organism evidence="2 3">
    <name type="scientific">Lipingzhangella rawalii</name>
    <dbReference type="NCBI Taxonomy" id="2055835"/>
    <lineage>
        <taxon>Bacteria</taxon>
        <taxon>Bacillati</taxon>
        <taxon>Actinomycetota</taxon>
        <taxon>Actinomycetes</taxon>
        <taxon>Streptosporangiales</taxon>
        <taxon>Nocardiopsidaceae</taxon>
        <taxon>Lipingzhangella</taxon>
    </lineage>
</organism>
<protein>
    <submittedName>
        <fullName evidence="2">Type II toxin-antitoxin system VapB family antitoxin</fullName>
    </submittedName>
</protein>
<reference evidence="3" key="1">
    <citation type="submission" date="2023-07" db="EMBL/GenBank/DDBJ databases">
        <title>Novel species in the genus Lipingzhangella isolated from Sambhar Salt Lake.</title>
        <authorList>
            <person name="Jiya N."/>
            <person name="Kajale S."/>
            <person name="Sharma A."/>
        </authorList>
    </citation>
    <scope>NUCLEOTIDE SEQUENCE [LARGE SCALE GENOMIC DNA]</scope>
    <source>
        <strain evidence="3">LS1_29</strain>
    </source>
</reference>
<dbReference type="InterPro" id="IPR011660">
    <property type="entry name" value="VapB-like"/>
</dbReference>
<evidence type="ECO:0000256" key="1">
    <source>
        <dbReference type="ARBA" id="ARBA00022649"/>
    </source>
</evidence>
<evidence type="ECO:0000313" key="2">
    <source>
        <dbReference type="EMBL" id="MDS1269029.1"/>
    </source>
</evidence>
<dbReference type="EMBL" id="JAVLVT010000001">
    <property type="protein sequence ID" value="MDS1269029.1"/>
    <property type="molecule type" value="Genomic_DNA"/>
</dbReference>
<dbReference type="RefSeq" id="WP_310910546.1">
    <property type="nucleotide sequence ID" value="NZ_JAVLVT010000001.1"/>
</dbReference>
<comment type="caution">
    <text evidence="2">The sequence shown here is derived from an EMBL/GenBank/DDBJ whole genome shotgun (WGS) entry which is preliminary data.</text>
</comment>
<keyword evidence="1" id="KW-1277">Toxin-antitoxin system</keyword>
<accession>A0ABU2H320</accession>